<organism evidence="2 3">
    <name type="scientific">Lysinibacillus pakistanensis</name>
    <dbReference type="NCBI Taxonomy" id="759811"/>
    <lineage>
        <taxon>Bacteria</taxon>
        <taxon>Bacillati</taxon>
        <taxon>Bacillota</taxon>
        <taxon>Bacilli</taxon>
        <taxon>Bacillales</taxon>
        <taxon>Bacillaceae</taxon>
        <taxon>Lysinibacillus</taxon>
    </lineage>
</organism>
<sequence>MFTIIQAEISKLKRKKIKIGIFVFTTLLAVFVVERAIHIPRTSEIMDSFGDLYTLAFKNMSVLFLPVVLGMFGTSLFFDEYSGNTLKELLIIPITKTQIYFSKITLVFGLSFLICMYTFIITIVGANIAGGFPDFNTQTILEAFILFLEGSILIPLSMLPIIVFAVAGKSYLLPIGITLMYILPVIVVPAPLMGLHPLASSLSIYSYSSSVANDMVVRMTQISKTMITIPSYTVSIISILAITGLSIVLSLYLLKKQTL</sequence>
<proteinExistence type="predicted"/>
<feature type="transmembrane region" description="Helical" evidence="1">
    <location>
        <begin position="179"/>
        <end position="199"/>
    </location>
</feature>
<dbReference type="PANTHER" id="PTHR37305">
    <property type="entry name" value="INTEGRAL MEMBRANE PROTEIN-RELATED"/>
    <property type="match status" value="1"/>
</dbReference>
<feature type="transmembrane region" description="Helical" evidence="1">
    <location>
        <begin position="21"/>
        <end position="40"/>
    </location>
</feature>
<dbReference type="EMBL" id="CP126101">
    <property type="protein sequence ID" value="WHY49906.1"/>
    <property type="molecule type" value="Genomic_DNA"/>
</dbReference>
<feature type="transmembrane region" description="Helical" evidence="1">
    <location>
        <begin position="232"/>
        <end position="254"/>
    </location>
</feature>
<name>A0AAX3WPZ0_9BACI</name>
<dbReference type="PANTHER" id="PTHR37305:SF1">
    <property type="entry name" value="MEMBRANE PROTEIN"/>
    <property type="match status" value="1"/>
</dbReference>
<reference evidence="2" key="1">
    <citation type="submission" date="2023-05" db="EMBL/GenBank/DDBJ databases">
        <title>Comparative genomics of Bacillaceae isolates and their secondary metabolite potential.</title>
        <authorList>
            <person name="Song L."/>
            <person name="Nielsen L.J."/>
            <person name="Mohite O."/>
            <person name="Xu X."/>
            <person name="Weber T."/>
            <person name="Kovacs A.T."/>
        </authorList>
    </citation>
    <scope>NUCLEOTIDE SEQUENCE</scope>
    <source>
        <strain evidence="2">LY1</strain>
    </source>
</reference>
<keyword evidence="1" id="KW-0472">Membrane</keyword>
<feature type="transmembrane region" description="Helical" evidence="1">
    <location>
        <begin position="144"/>
        <end position="167"/>
    </location>
</feature>
<dbReference type="Proteomes" id="UP001178322">
    <property type="component" value="Chromosome"/>
</dbReference>
<evidence type="ECO:0000256" key="1">
    <source>
        <dbReference type="SAM" id="Phobius"/>
    </source>
</evidence>
<dbReference type="AlphaFoldDB" id="A0AAX3WPZ0"/>
<keyword evidence="1" id="KW-0812">Transmembrane</keyword>
<feature type="transmembrane region" description="Helical" evidence="1">
    <location>
        <begin position="99"/>
        <end position="124"/>
    </location>
</feature>
<feature type="transmembrane region" description="Helical" evidence="1">
    <location>
        <begin position="60"/>
        <end position="78"/>
    </location>
</feature>
<evidence type="ECO:0000313" key="2">
    <source>
        <dbReference type="EMBL" id="WHY49906.1"/>
    </source>
</evidence>
<dbReference type="Pfam" id="PF12730">
    <property type="entry name" value="ABC2_membrane_4"/>
    <property type="match status" value="1"/>
</dbReference>
<keyword evidence="1" id="KW-1133">Transmembrane helix</keyword>
<accession>A0AAX3WPZ0</accession>
<evidence type="ECO:0000313" key="3">
    <source>
        <dbReference type="Proteomes" id="UP001178322"/>
    </source>
</evidence>
<gene>
    <name evidence="2" type="ORF">QNH24_16400</name>
</gene>
<dbReference type="RefSeq" id="WP_283868621.1">
    <property type="nucleotide sequence ID" value="NZ_CP126101.1"/>
</dbReference>
<protein>
    <submittedName>
        <fullName evidence="2">ABC transporter permease</fullName>
    </submittedName>
</protein>